<proteinExistence type="predicted"/>
<evidence type="ECO:0000313" key="1">
    <source>
        <dbReference type="EMBL" id="NIF20282.1"/>
    </source>
</evidence>
<dbReference type="EMBL" id="VWXF01000001">
    <property type="protein sequence ID" value="NIF20282.1"/>
    <property type="molecule type" value="Genomic_DNA"/>
</dbReference>
<dbReference type="SUPFAM" id="SSF103084">
    <property type="entry name" value="Holliday junction resolvase RusA"/>
    <property type="match status" value="1"/>
</dbReference>
<dbReference type="Proteomes" id="UP001515683">
    <property type="component" value="Unassembled WGS sequence"/>
</dbReference>
<name>A0ABX0R7G1_9GAMM</name>
<dbReference type="RefSeq" id="WP_205297161.1">
    <property type="nucleotide sequence ID" value="NZ_VWXF01000001.1"/>
</dbReference>
<comment type="caution">
    <text evidence="1">The sequence shown here is derived from an EMBL/GenBank/DDBJ whole genome shotgun (WGS) entry which is preliminary data.</text>
</comment>
<evidence type="ECO:0000313" key="2">
    <source>
        <dbReference type="Proteomes" id="UP001515683"/>
    </source>
</evidence>
<reference evidence="1 2" key="1">
    <citation type="journal article" date="2019" name="bioRxiv">
        <title>Bacteria contribute to plant secondary compound degradation in a generalist herbivore system.</title>
        <authorList>
            <person name="Francoeur C.B."/>
            <person name="Khadempour L."/>
            <person name="Moreira-Soto R.D."/>
            <person name="Gotting K."/>
            <person name="Book A.J."/>
            <person name="Pinto-Tomas A.A."/>
            <person name="Keefover-Ring K."/>
            <person name="Currie C.R."/>
        </authorList>
    </citation>
    <scope>NUCLEOTIDE SEQUENCE [LARGE SCALE GENOMIC DNA]</scope>
    <source>
        <strain evidence="1">Acro-835</strain>
    </source>
</reference>
<organism evidence="1 2">
    <name type="scientific">Candidatus Pantoea multigeneris</name>
    <dbReference type="NCBI Taxonomy" id="2608357"/>
    <lineage>
        <taxon>Bacteria</taxon>
        <taxon>Pseudomonadati</taxon>
        <taxon>Pseudomonadota</taxon>
        <taxon>Gammaproteobacteria</taxon>
        <taxon>Enterobacterales</taxon>
        <taxon>Erwiniaceae</taxon>
        <taxon>Pantoea</taxon>
    </lineage>
</organism>
<dbReference type="Gene3D" id="3.30.1330.70">
    <property type="entry name" value="Holliday junction resolvase RusA"/>
    <property type="match status" value="1"/>
</dbReference>
<dbReference type="InterPro" id="IPR036614">
    <property type="entry name" value="RusA-like_sf"/>
</dbReference>
<sequence>MTQQDKWIKRPEVMRYRAYCVEVRLNRIQLSEEGQHIRFVIPMPASWSKRKRAELNGKPHRQKPDVDNLHKGLMDAILDDDSGVWDVRISKVWGETGCIEIIDSL</sequence>
<keyword evidence="2" id="KW-1185">Reference proteome</keyword>
<accession>A0ABX0R7G1</accession>
<protein>
    <submittedName>
        <fullName evidence="1">RusA family crossover junction endodeoxyribonuclease</fullName>
    </submittedName>
</protein>
<gene>
    <name evidence="1" type="ORF">F3J40_01440</name>
</gene>
<dbReference type="InterPro" id="IPR008822">
    <property type="entry name" value="Endonuclease_RusA-like"/>
</dbReference>
<dbReference type="Pfam" id="PF05866">
    <property type="entry name" value="RusA"/>
    <property type="match status" value="1"/>
</dbReference>